<proteinExistence type="predicted"/>
<keyword evidence="3" id="KW-1185">Reference proteome</keyword>
<accession>A0A164QKC9</accession>
<organism evidence="2 3">
    <name type="scientific">Sistotremastrum niveocremeum HHB9708</name>
    <dbReference type="NCBI Taxonomy" id="1314777"/>
    <lineage>
        <taxon>Eukaryota</taxon>
        <taxon>Fungi</taxon>
        <taxon>Dikarya</taxon>
        <taxon>Basidiomycota</taxon>
        <taxon>Agaricomycotina</taxon>
        <taxon>Agaricomycetes</taxon>
        <taxon>Sistotremastrales</taxon>
        <taxon>Sistotremastraceae</taxon>
        <taxon>Sertulicium</taxon>
        <taxon>Sertulicium niveocremeum</taxon>
    </lineage>
</organism>
<keyword evidence="1" id="KW-1133">Transmembrane helix</keyword>
<dbReference type="EMBL" id="KV419425">
    <property type="protein sequence ID" value="KZS89736.1"/>
    <property type="molecule type" value="Genomic_DNA"/>
</dbReference>
<evidence type="ECO:0000313" key="3">
    <source>
        <dbReference type="Proteomes" id="UP000076722"/>
    </source>
</evidence>
<dbReference type="AlphaFoldDB" id="A0A164QKC9"/>
<keyword evidence="1" id="KW-0812">Transmembrane</keyword>
<keyword evidence="1" id="KW-0472">Membrane</keyword>
<feature type="transmembrane region" description="Helical" evidence="1">
    <location>
        <begin position="92"/>
        <end position="114"/>
    </location>
</feature>
<gene>
    <name evidence="2" type="ORF">SISNIDRAFT_469004</name>
</gene>
<sequence>MSPIPHSPFDAAHALTDFRRTVSELPLDASFGLVELRLLVLLLVLVLVDPDKVFIFVAVAVSEIVLRESWREIVAVTVGAITSFKIEELEVVVVFCVVLVVFGNGFATAPRIALDAERKKTIVAGCICMVNGGRNVRKAVEIEDQSAIDTELCKWKEDRFETPIDSWKDEFTKNIPDDEEVIHRLLEIPVPRPVRNRLEHIGAFIHRSMFTAQQQDSKMNLTQGSSKTLIPSGKRILRKMSNELSRNIRHSSIAYTACQWSPECTSSEQSLSEPVPGAKRVGGIERSTTTMSSVSSSRDGEAYDTITRSTAVLEVQYSRQEKTRASNQIQIRSITTDQNSTNQTRIYKFSIDIEADEG</sequence>
<dbReference type="Proteomes" id="UP000076722">
    <property type="component" value="Unassembled WGS sequence"/>
</dbReference>
<evidence type="ECO:0000313" key="2">
    <source>
        <dbReference type="EMBL" id="KZS89736.1"/>
    </source>
</evidence>
<reference evidence="2 3" key="1">
    <citation type="journal article" date="2016" name="Mol. Biol. Evol.">
        <title>Comparative Genomics of Early-Diverging Mushroom-Forming Fungi Provides Insights into the Origins of Lignocellulose Decay Capabilities.</title>
        <authorList>
            <person name="Nagy L.G."/>
            <person name="Riley R."/>
            <person name="Tritt A."/>
            <person name="Adam C."/>
            <person name="Daum C."/>
            <person name="Floudas D."/>
            <person name="Sun H."/>
            <person name="Yadav J.S."/>
            <person name="Pangilinan J."/>
            <person name="Larsson K.H."/>
            <person name="Matsuura K."/>
            <person name="Barry K."/>
            <person name="Labutti K."/>
            <person name="Kuo R."/>
            <person name="Ohm R.A."/>
            <person name="Bhattacharya S.S."/>
            <person name="Shirouzu T."/>
            <person name="Yoshinaga Y."/>
            <person name="Martin F.M."/>
            <person name="Grigoriev I.V."/>
            <person name="Hibbett D.S."/>
        </authorList>
    </citation>
    <scope>NUCLEOTIDE SEQUENCE [LARGE SCALE GENOMIC DNA]</scope>
    <source>
        <strain evidence="2 3">HHB9708</strain>
    </source>
</reference>
<evidence type="ECO:0000256" key="1">
    <source>
        <dbReference type="SAM" id="Phobius"/>
    </source>
</evidence>
<name>A0A164QKC9_9AGAM</name>
<protein>
    <submittedName>
        <fullName evidence="2">Uncharacterized protein</fullName>
    </submittedName>
</protein>